<evidence type="ECO:0000313" key="3">
    <source>
        <dbReference type="EMBL" id="KAK1763483.1"/>
    </source>
</evidence>
<dbReference type="GeneID" id="85306135"/>
<comment type="caution">
    <text evidence="3">The sequence shown here is derived from an EMBL/GenBank/DDBJ whole genome shotgun (WGS) entry which is preliminary data.</text>
</comment>
<comment type="similarity">
    <text evidence="1">Belongs to the tpcK family.</text>
</comment>
<dbReference type="InterPro" id="IPR009799">
    <property type="entry name" value="EthD_dom"/>
</dbReference>
<name>A0AAJ0FHK3_9PEZI</name>
<sequence>MADHEDIKTQRLLRMTLSHYKNEECSEEEMHRFATEDHAVHAAKIHARHGMEAYAIVFTPASFRKASRELNAQLGDKWVIRDYDLQVEFYFRDMSILPGLAADPDFQAMQAMEGPIVSRLHVEQSIGWVETYIKDGKIVNVDENGKPTYPKFSALSVAPNKPPPA</sequence>
<dbReference type="Proteomes" id="UP001244011">
    <property type="component" value="Unassembled WGS sequence"/>
</dbReference>
<dbReference type="GO" id="GO:0016491">
    <property type="term" value="F:oxidoreductase activity"/>
    <property type="evidence" value="ECO:0007669"/>
    <property type="project" value="InterPro"/>
</dbReference>
<reference evidence="3" key="1">
    <citation type="submission" date="2023-06" db="EMBL/GenBank/DDBJ databases">
        <title>Genome-scale phylogeny and comparative genomics of the fungal order Sordariales.</title>
        <authorList>
            <consortium name="Lawrence Berkeley National Laboratory"/>
            <person name="Hensen N."/>
            <person name="Bonometti L."/>
            <person name="Westerberg I."/>
            <person name="Brannstrom I.O."/>
            <person name="Guillou S."/>
            <person name="Cros-Aarteil S."/>
            <person name="Calhoun S."/>
            <person name="Haridas S."/>
            <person name="Kuo A."/>
            <person name="Mondo S."/>
            <person name="Pangilinan J."/>
            <person name="Riley R."/>
            <person name="Labutti K."/>
            <person name="Andreopoulos B."/>
            <person name="Lipzen A."/>
            <person name="Chen C."/>
            <person name="Yanf M."/>
            <person name="Daum C."/>
            <person name="Ng V."/>
            <person name="Clum A."/>
            <person name="Steindorff A."/>
            <person name="Ohm R."/>
            <person name="Martin F."/>
            <person name="Silar P."/>
            <person name="Natvig D."/>
            <person name="Lalanne C."/>
            <person name="Gautier V."/>
            <person name="Ament-Velasquez S.L."/>
            <person name="Kruys A."/>
            <person name="Hutchinson M.I."/>
            <person name="Powell A.J."/>
            <person name="Barry K."/>
            <person name="Miller A.N."/>
            <person name="Grigoriev I.V."/>
            <person name="Debuchy R."/>
            <person name="Gladieux P."/>
            <person name="Thoren M.H."/>
            <person name="Johannesson H."/>
        </authorList>
    </citation>
    <scope>NUCLEOTIDE SEQUENCE</scope>
    <source>
        <strain evidence="3">8032-3</strain>
    </source>
</reference>
<dbReference type="AlphaFoldDB" id="A0AAJ0FHK3"/>
<dbReference type="EMBL" id="MU839027">
    <property type="protein sequence ID" value="KAK1763483.1"/>
    <property type="molecule type" value="Genomic_DNA"/>
</dbReference>
<accession>A0AAJ0FHK3</accession>
<protein>
    <recommendedName>
        <fullName evidence="2">EthD domain-containing protein</fullName>
    </recommendedName>
</protein>
<proteinExistence type="inferred from homology"/>
<evidence type="ECO:0000313" key="4">
    <source>
        <dbReference type="Proteomes" id="UP001244011"/>
    </source>
</evidence>
<dbReference type="RefSeq" id="XP_060279696.1">
    <property type="nucleotide sequence ID" value="XM_060422948.1"/>
</dbReference>
<dbReference type="Pfam" id="PF07110">
    <property type="entry name" value="EthD"/>
    <property type="match status" value="1"/>
</dbReference>
<keyword evidence="4" id="KW-1185">Reference proteome</keyword>
<organism evidence="3 4">
    <name type="scientific">Phialemonium atrogriseum</name>
    <dbReference type="NCBI Taxonomy" id="1093897"/>
    <lineage>
        <taxon>Eukaryota</taxon>
        <taxon>Fungi</taxon>
        <taxon>Dikarya</taxon>
        <taxon>Ascomycota</taxon>
        <taxon>Pezizomycotina</taxon>
        <taxon>Sordariomycetes</taxon>
        <taxon>Sordariomycetidae</taxon>
        <taxon>Cephalothecales</taxon>
        <taxon>Cephalothecaceae</taxon>
        <taxon>Phialemonium</taxon>
    </lineage>
</organism>
<evidence type="ECO:0000259" key="2">
    <source>
        <dbReference type="Pfam" id="PF07110"/>
    </source>
</evidence>
<gene>
    <name evidence="3" type="ORF">QBC33DRAFT_245704</name>
</gene>
<evidence type="ECO:0000256" key="1">
    <source>
        <dbReference type="ARBA" id="ARBA00005986"/>
    </source>
</evidence>
<feature type="domain" description="EthD" evidence="2">
    <location>
        <begin position="23"/>
        <end position="110"/>
    </location>
</feature>